<dbReference type="Gene3D" id="3.20.20.70">
    <property type="entry name" value="Aldolase class I"/>
    <property type="match status" value="1"/>
</dbReference>
<evidence type="ECO:0000256" key="3">
    <source>
        <dbReference type="ARBA" id="ARBA00022723"/>
    </source>
</evidence>
<keyword evidence="2" id="KW-0949">S-adenosyl-L-methionine</keyword>
<keyword evidence="7" id="KW-0614">Plasmid</keyword>
<dbReference type="SFLD" id="SFLDS00029">
    <property type="entry name" value="Radical_SAM"/>
    <property type="match status" value="1"/>
</dbReference>
<dbReference type="Pfam" id="PF04055">
    <property type="entry name" value="Radical_SAM"/>
    <property type="match status" value="1"/>
</dbReference>
<keyword evidence="4" id="KW-0408">Iron</keyword>
<dbReference type="InterPro" id="IPR013785">
    <property type="entry name" value="Aldolase_TIM"/>
</dbReference>
<dbReference type="InterPro" id="IPR058240">
    <property type="entry name" value="rSAM_sf"/>
</dbReference>
<dbReference type="InterPro" id="IPR050377">
    <property type="entry name" value="Radical_SAM_PqqE_MftC-like"/>
</dbReference>
<dbReference type="GO" id="GO:0046872">
    <property type="term" value="F:metal ion binding"/>
    <property type="evidence" value="ECO:0007669"/>
    <property type="project" value="UniProtKB-KW"/>
</dbReference>
<evidence type="ECO:0000256" key="2">
    <source>
        <dbReference type="ARBA" id="ARBA00022691"/>
    </source>
</evidence>
<dbReference type="RefSeq" id="WP_101905913.1">
    <property type="nucleotide sequence ID" value="NZ_JAFLNX010000011.1"/>
</dbReference>
<name>A0A6M4NPL1_VIBAL</name>
<dbReference type="SUPFAM" id="SSF102114">
    <property type="entry name" value="Radical SAM enzymes"/>
    <property type="match status" value="1"/>
</dbReference>
<feature type="domain" description="Radical SAM core" evidence="6">
    <location>
        <begin position="48"/>
        <end position="257"/>
    </location>
</feature>
<evidence type="ECO:0000259" key="6">
    <source>
        <dbReference type="PROSITE" id="PS51918"/>
    </source>
</evidence>
<accession>A0A6M4NPL1</accession>
<sequence>MYIKNKNGVTQHNEFKIRKGPDGVHLFSRQNGLNILLDDEIPPESDWTLSPRQVSIALTNNCDLRCAHCYAPKHRSTLDKSRVKDWLLEMDSMGVFGIGFGGGEPTLHEDLVELCQFGQEETKLAISFTTHGHSLTPELISQLKSHVNFIRVSMDGTYSNYESIRKRPFKQLLSNLELFKGRLPFGINYVVNSKTIDDLPNALELCKELGADEFLILPEVPVGFGKKIDDVTLSKLKEIVDSRRKTTKSMRVSISSDYKNQFVTAIGLQKESDLQGFAHIDASGVLKLSSFDKNGVPIGGGSLTNAYRQLTNTIRVELE</sequence>
<dbReference type="AlphaFoldDB" id="A0A6M4NPL1"/>
<dbReference type="InterPro" id="IPR006638">
    <property type="entry name" value="Elp3/MiaA/NifB-like_rSAM"/>
</dbReference>
<organism evidence="7">
    <name type="scientific">Vibrio alginolyticus</name>
    <dbReference type="NCBI Taxonomy" id="663"/>
    <lineage>
        <taxon>Bacteria</taxon>
        <taxon>Pseudomonadati</taxon>
        <taxon>Pseudomonadota</taxon>
        <taxon>Gammaproteobacteria</taxon>
        <taxon>Vibrionales</taxon>
        <taxon>Vibrionaceae</taxon>
        <taxon>Vibrio</taxon>
    </lineage>
</organism>
<evidence type="ECO:0000256" key="1">
    <source>
        <dbReference type="ARBA" id="ARBA00001966"/>
    </source>
</evidence>
<dbReference type="GO" id="GO:0051536">
    <property type="term" value="F:iron-sulfur cluster binding"/>
    <property type="evidence" value="ECO:0007669"/>
    <property type="project" value="UniProtKB-KW"/>
</dbReference>
<dbReference type="SFLD" id="SFLDG01067">
    <property type="entry name" value="SPASM/twitch_domain_containing"/>
    <property type="match status" value="1"/>
</dbReference>
<dbReference type="GO" id="GO:0003824">
    <property type="term" value="F:catalytic activity"/>
    <property type="evidence" value="ECO:0007669"/>
    <property type="project" value="InterPro"/>
</dbReference>
<dbReference type="PANTHER" id="PTHR11228">
    <property type="entry name" value="RADICAL SAM DOMAIN PROTEIN"/>
    <property type="match status" value="1"/>
</dbReference>
<keyword evidence="5" id="KW-0411">Iron-sulfur</keyword>
<evidence type="ECO:0000256" key="4">
    <source>
        <dbReference type="ARBA" id="ARBA00023004"/>
    </source>
</evidence>
<evidence type="ECO:0000313" key="7">
    <source>
        <dbReference type="EMBL" id="QJR97594.1"/>
    </source>
</evidence>
<comment type="cofactor">
    <cofactor evidence="1">
        <name>[4Fe-4S] cluster</name>
        <dbReference type="ChEBI" id="CHEBI:49883"/>
    </cofactor>
</comment>
<protein>
    <submittedName>
        <fullName evidence="7">Radical SAM protein</fullName>
    </submittedName>
</protein>
<dbReference type="EMBL" id="MN865127">
    <property type="protein sequence ID" value="QJR97594.1"/>
    <property type="molecule type" value="Genomic_DNA"/>
</dbReference>
<proteinExistence type="predicted"/>
<keyword evidence="3" id="KW-0479">Metal-binding</keyword>
<dbReference type="InterPro" id="IPR007197">
    <property type="entry name" value="rSAM"/>
</dbReference>
<geneLocation type="plasmid" evidence="7">
    <name>pC1579</name>
</geneLocation>
<dbReference type="CDD" id="cd01335">
    <property type="entry name" value="Radical_SAM"/>
    <property type="match status" value="1"/>
</dbReference>
<dbReference type="PROSITE" id="PS51918">
    <property type="entry name" value="RADICAL_SAM"/>
    <property type="match status" value="1"/>
</dbReference>
<evidence type="ECO:0000256" key="5">
    <source>
        <dbReference type="ARBA" id="ARBA00023014"/>
    </source>
</evidence>
<dbReference type="SMART" id="SM00729">
    <property type="entry name" value="Elp3"/>
    <property type="match status" value="1"/>
</dbReference>
<dbReference type="PANTHER" id="PTHR11228:SF27">
    <property type="entry name" value="GLYCYL-RADICAL ENZYME ACTIVATING ENZYME MJ1227-RELATED"/>
    <property type="match status" value="1"/>
</dbReference>
<reference evidence="7" key="1">
    <citation type="submission" date="2019-12" db="EMBL/GenBank/DDBJ databases">
        <title>Identification of a novel metallo-beta-lactamase in a foodborne Vibrio alginolyticus isolate from China.</title>
        <authorList>
            <person name="Zheng Z."/>
            <person name="Ye L."/>
            <person name="Chen S."/>
        </authorList>
    </citation>
    <scope>NUCLEOTIDE SEQUENCE</scope>
    <source>
        <strain evidence="7">C1579</strain>
        <plasmid evidence="7">pC1579</plasmid>
    </source>
</reference>